<dbReference type="eggNOG" id="KOG3525">
    <property type="taxonomic scope" value="Eukaryota"/>
</dbReference>
<accession>H2ZVQ7</accession>
<dbReference type="GO" id="GO:0016485">
    <property type="term" value="P:protein processing"/>
    <property type="evidence" value="ECO:0007669"/>
    <property type="project" value="TreeGrafter"/>
</dbReference>
<keyword evidence="2" id="KW-0378">Hydrolase</keyword>
<evidence type="ECO:0000256" key="1">
    <source>
        <dbReference type="ARBA" id="ARBA00022670"/>
    </source>
</evidence>
<dbReference type="AlphaFoldDB" id="H2ZVQ7"/>
<sequence>FCGVGIACSARIGDIRLLDGQVTDAMEAAALTYNNNYIDIYSCCWGPGDKGMKMDGPKRLASKAFKEGAEKGRGGKGNIFIWASGNGGLANDHCGADGYVNSIYTVAIGAVTNLGLSTFYSEVCSATIAVVPTGA</sequence>
<keyword evidence="8" id="KW-1185">Reference proteome</keyword>
<dbReference type="GO" id="GO:0004252">
    <property type="term" value="F:serine-type endopeptidase activity"/>
    <property type="evidence" value="ECO:0007669"/>
    <property type="project" value="InterPro"/>
</dbReference>
<dbReference type="GO" id="GO:0005802">
    <property type="term" value="C:trans-Golgi network"/>
    <property type="evidence" value="ECO:0007669"/>
    <property type="project" value="TreeGrafter"/>
</dbReference>
<dbReference type="SUPFAM" id="SSF52743">
    <property type="entry name" value="Subtilisin-like"/>
    <property type="match status" value="1"/>
</dbReference>
<dbReference type="PANTHER" id="PTHR42884:SF23">
    <property type="entry name" value="FURIN-LIKE PROTEASE 2"/>
    <property type="match status" value="1"/>
</dbReference>
<dbReference type="PROSITE" id="PS51892">
    <property type="entry name" value="SUBTILASE"/>
    <property type="match status" value="1"/>
</dbReference>
<reference evidence="8" key="1">
    <citation type="submission" date="2011-08" db="EMBL/GenBank/DDBJ databases">
        <title>The draft genome of Latimeria chalumnae.</title>
        <authorList>
            <person name="Di Palma F."/>
            <person name="Alfoldi J."/>
            <person name="Johnson J."/>
            <person name="Berlin A."/>
            <person name="Gnerre S."/>
            <person name="Jaffe D."/>
            <person name="MacCallum I."/>
            <person name="Young S."/>
            <person name="Walker B.J."/>
            <person name="Lander E."/>
            <person name="Lindblad-Toh K."/>
        </authorList>
    </citation>
    <scope>NUCLEOTIDE SEQUENCE [LARGE SCALE GENOMIC DNA]</scope>
    <source>
        <strain evidence="8">Wild caught</strain>
    </source>
</reference>
<protein>
    <recommendedName>
        <fullName evidence="6">Peptidase S8/S53 domain-containing protein</fullName>
    </recommendedName>
</protein>
<dbReference type="Gene3D" id="3.40.50.200">
    <property type="entry name" value="Peptidase S8/S53 domain"/>
    <property type="match status" value="1"/>
</dbReference>
<organism evidence="7 8">
    <name type="scientific">Latimeria chalumnae</name>
    <name type="common">Coelacanth</name>
    <dbReference type="NCBI Taxonomy" id="7897"/>
    <lineage>
        <taxon>Eukaryota</taxon>
        <taxon>Metazoa</taxon>
        <taxon>Chordata</taxon>
        <taxon>Craniata</taxon>
        <taxon>Vertebrata</taxon>
        <taxon>Euteleostomi</taxon>
        <taxon>Coelacanthiformes</taxon>
        <taxon>Coelacanthidae</taxon>
        <taxon>Latimeria</taxon>
    </lineage>
</organism>
<dbReference type="OMA" id="ITYVWAT"/>
<dbReference type="GeneTree" id="ENSGT00940000166515"/>
<reference evidence="7" key="2">
    <citation type="submission" date="2025-08" db="UniProtKB">
        <authorList>
            <consortium name="Ensembl"/>
        </authorList>
    </citation>
    <scope>IDENTIFICATION</scope>
</reference>
<dbReference type="Pfam" id="PF00082">
    <property type="entry name" value="Peptidase_S8"/>
    <property type="match status" value="1"/>
</dbReference>
<evidence type="ECO:0000256" key="2">
    <source>
        <dbReference type="ARBA" id="ARBA00022801"/>
    </source>
</evidence>
<dbReference type="InParanoid" id="H2ZVQ7"/>
<dbReference type="EMBL" id="AFYH01154125">
    <property type="status" value="NOT_ANNOTATED_CDS"/>
    <property type="molecule type" value="Genomic_DNA"/>
</dbReference>
<evidence type="ECO:0000256" key="5">
    <source>
        <dbReference type="PROSITE-ProRule" id="PRU01240"/>
    </source>
</evidence>
<evidence type="ECO:0000259" key="6">
    <source>
        <dbReference type="Pfam" id="PF00082"/>
    </source>
</evidence>
<reference evidence="7" key="3">
    <citation type="submission" date="2025-09" db="UniProtKB">
        <authorList>
            <consortium name="Ensembl"/>
        </authorList>
    </citation>
    <scope>IDENTIFICATION</scope>
</reference>
<keyword evidence="4" id="KW-1015">Disulfide bond</keyword>
<evidence type="ECO:0000313" key="8">
    <source>
        <dbReference type="Proteomes" id="UP000008672"/>
    </source>
</evidence>
<dbReference type="STRING" id="7897.ENSLACP00000001478"/>
<proteinExistence type="inferred from homology"/>
<dbReference type="HOGENOM" id="CLU_068978_2_0_1"/>
<feature type="domain" description="Peptidase S8/S53" evidence="6">
    <location>
        <begin position="2"/>
        <end position="125"/>
    </location>
</feature>
<dbReference type="Ensembl" id="ENSLACT00000001491.1">
    <property type="protein sequence ID" value="ENSLACP00000001478.1"/>
    <property type="gene ID" value="ENSLACG00000001322.1"/>
</dbReference>
<comment type="similarity">
    <text evidence="5">Belongs to the peptidase S8 family.</text>
</comment>
<dbReference type="InterPro" id="IPR036852">
    <property type="entry name" value="Peptidase_S8/S53_dom_sf"/>
</dbReference>
<dbReference type="InterPro" id="IPR000209">
    <property type="entry name" value="Peptidase_S8/S53_dom"/>
</dbReference>
<dbReference type="Proteomes" id="UP000008672">
    <property type="component" value="Unassembled WGS sequence"/>
</dbReference>
<dbReference type="PANTHER" id="PTHR42884">
    <property type="entry name" value="PROPROTEIN CONVERTASE SUBTILISIN/KEXIN-RELATED"/>
    <property type="match status" value="1"/>
</dbReference>
<dbReference type="GO" id="GO:0000139">
    <property type="term" value="C:Golgi membrane"/>
    <property type="evidence" value="ECO:0007669"/>
    <property type="project" value="TreeGrafter"/>
</dbReference>
<comment type="caution">
    <text evidence="5">Lacks conserved residue(s) required for the propagation of feature annotation.</text>
</comment>
<keyword evidence="3" id="KW-0720">Serine protease</keyword>
<keyword evidence="1" id="KW-0645">Protease</keyword>
<evidence type="ECO:0000313" key="7">
    <source>
        <dbReference type="Ensembl" id="ENSLACP00000001478.1"/>
    </source>
</evidence>
<evidence type="ECO:0000256" key="4">
    <source>
        <dbReference type="ARBA" id="ARBA00023157"/>
    </source>
</evidence>
<name>H2ZVQ7_LATCH</name>
<evidence type="ECO:0000256" key="3">
    <source>
        <dbReference type="ARBA" id="ARBA00022825"/>
    </source>
</evidence>